<sequence length="178" mass="20240">MEKENCNINKLKRNFLQQAIRVNHAGEYGAICIYSGQKFILKKSSIINEIIEMEEQEKKHFHYFNEKIKEQKVRPTVLLPVWRALGVSLGVATAIMGKKAAMACTAAVEEVIGEHYKEQVSHLEDGELKETISKFRDEELEHRDIAIEHDAENAFGYNVLSSFIKAGCKAAIYLSKLI</sequence>
<keyword evidence="6 8" id="KW-0503">Monooxygenase</keyword>
<comment type="pathway">
    <text evidence="1 8">Cofactor biosynthesis; ubiquinone biosynthesis.</text>
</comment>
<feature type="binding site" evidence="8">
    <location>
        <position position="109"/>
    </location>
    <ligand>
        <name>Fe cation</name>
        <dbReference type="ChEBI" id="CHEBI:24875"/>
        <label>2</label>
    </ligand>
</feature>
<proteinExistence type="inferred from homology"/>
<comment type="subcellular location">
    <subcellularLocation>
        <location evidence="8">Cell membrane</location>
        <topology evidence="8">Peripheral membrane protein</topology>
    </subcellularLocation>
</comment>
<keyword evidence="10" id="KW-1185">Reference proteome</keyword>
<comment type="catalytic activity">
    <reaction evidence="8">
        <text>a 5-methoxy-2-methyl-3-(all-trans-polyprenyl)benzene-1,4-diol + AH2 + O2 = a 3-demethylubiquinol + A + H2O</text>
        <dbReference type="Rhea" id="RHEA:50908"/>
        <dbReference type="Rhea" id="RHEA-COMP:10859"/>
        <dbReference type="Rhea" id="RHEA-COMP:10914"/>
        <dbReference type="ChEBI" id="CHEBI:13193"/>
        <dbReference type="ChEBI" id="CHEBI:15377"/>
        <dbReference type="ChEBI" id="CHEBI:15379"/>
        <dbReference type="ChEBI" id="CHEBI:17499"/>
        <dbReference type="ChEBI" id="CHEBI:84167"/>
        <dbReference type="ChEBI" id="CHEBI:84422"/>
        <dbReference type="EC" id="1.14.99.60"/>
    </reaction>
</comment>
<dbReference type="EC" id="1.14.99.60" evidence="8"/>
<feature type="binding site" evidence="8">
    <location>
        <position position="57"/>
    </location>
    <ligand>
        <name>Fe cation</name>
        <dbReference type="ChEBI" id="CHEBI:24875"/>
        <label>2</label>
    </ligand>
</feature>
<keyword evidence="8" id="KW-1003">Cell membrane</keyword>
<feature type="binding site" evidence="8">
    <location>
        <position position="139"/>
    </location>
    <ligand>
        <name>Fe cation</name>
        <dbReference type="ChEBI" id="CHEBI:24875"/>
        <label>1</label>
    </ligand>
</feature>
<dbReference type="Pfam" id="PF03232">
    <property type="entry name" value="COQ7"/>
    <property type="match status" value="1"/>
</dbReference>
<gene>
    <name evidence="8" type="primary">coq7</name>
    <name evidence="9" type="ORF">ID128_04670</name>
</gene>
<keyword evidence="5 8" id="KW-0408">Iron</keyword>
<organism evidence="9 10">
    <name type="scientific">Candidatus Wolbachia massiliensis</name>
    <dbReference type="NCBI Taxonomy" id="1845000"/>
    <lineage>
        <taxon>Bacteria</taxon>
        <taxon>Pseudomonadati</taxon>
        <taxon>Pseudomonadota</taxon>
        <taxon>Alphaproteobacteria</taxon>
        <taxon>Rickettsiales</taxon>
        <taxon>Anaplasmataceae</taxon>
        <taxon>Wolbachieae</taxon>
        <taxon>Wolbachia</taxon>
    </lineage>
</organism>
<dbReference type="GO" id="GO:0005886">
    <property type="term" value="C:plasma membrane"/>
    <property type="evidence" value="ECO:0007669"/>
    <property type="project" value="UniProtKB-SubCell"/>
</dbReference>
<accession>A0A7L7YPU2</accession>
<dbReference type="CDD" id="cd01042">
    <property type="entry name" value="DMQH"/>
    <property type="match status" value="1"/>
</dbReference>
<dbReference type="SUPFAM" id="SSF47240">
    <property type="entry name" value="Ferritin-like"/>
    <property type="match status" value="1"/>
</dbReference>
<dbReference type="Proteomes" id="UP000516514">
    <property type="component" value="Chromosome"/>
</dbReference>
<feature type="binding site" evidence="8">
    <location>
        <position position="139"/>
    </location>
    <ligand>
        <name>Fe cation</name>
        <dbReference type="ChEBI" id="CHEBI:24875"/>
        <label>2</label>
    </ligand>
</feature>
<dbReference type="EMBL" id="CP061738">
    <property type="protein sequence ID" value="QOD38085.1"/>
    <property type="molecule type" value="Genomic_DNA"/>
</dbReference>
<dbReference type="GO" id="GO:0008682">
    <property type="term" value="F:3-demethoxyubiquinol 3-hydroxylase activity"/>
    <property type="evidence" value="ECO:0007669"/>
    <property type="project" value="UniProtKB-EC"/>
</dbReference>
<evidence type="ECO:0000256" key="6">
    <source>
        <dbReference type="ARBA" id="ARBA00023033"/>
    </source>
</evidence>
<dbReference type="AlphaFoldDB" id="A0A7L7YPU2"/>
<dbReference type="GO" id="GO:0006744">
    <property type="term" value="P:ubiquinone biosynthetic process"/>
    <property type="evidence" value="ECO:0007669"/>
    <property type="project" value="UniProtKB-UniRule"/>
</dbReference>
<dbReference type="GO" id="GO:0046872">
    <property type="term" value="F:metal ion binding"/>
    <property type="evidence" value="ECO:0007669"/>
    <property type="project" value="UniProtKB-KW"/>
</dbReference>
<evidence type="ECO:0000256" key="2">
    <source>
        <dbReference type="ARBA" id="ARBA00022688"/>
    </source>
</evidence>
<keyword evidence="2 8" id="KW-0831">Ubiquinone biosynthesis</keyword>
<name>A0A7L7YPU2_9RICK</name>
<dbReference type="HAMAP" id="MF_01658">
    <property type="entry name" value="COQ7"/>
    <property type="match status" value="1"/>
</dbReference>
<comment type="similarity">
    <text evidence="8">Belongs to the COQ7 family.</text>
</comment>
<reference evidence="9 10" key="1">
    <citation type="submission" date="2020-09" db="EMBL/GenBank/DDBJ databases">
        <title>An Earliest Endosymbiont, Wolbachia massiliensis sp. nov., Strain PL13 From the Bed Bug (Cimex hemipterius), Type strain of a New supergroup T.</title>
        <authorList>
            <person name="Laidoudi Y."/>
            <person name="Levasseur A."/>
            <person name="Medkour H."/>
            <person name="Maaloum M."/>
            <person name="BenKhedher M."/>
            <person name="Sambou M."/>
            <person name="Bassene H."/>
            <person name="Davoust B."/>
            <person name="Fenollar F."/>
            <person name="Raoult D."/>
            <person name="Mediannikov O."/>
        </authorList>
    </citation>
    <scope>NUCLEOTIDE SEQUENCE [LARGE SCALE GENOMIC DNA]</scope>
    <source>
        <strain evidence="9 10">PL13</strain>
    </source>
</reference>
<dbReference type="UniPathway" id="UPA00232"/>
<dbReference type="PANTHER" id="PTHR11237:SF4">
    <property type="entry name" value="5-DEMETHOXYUBIQUINONE HYDROXYLASE, MITOCHONDRIAL"/>
    <property type="match status" value="1"/>
</dbReference>
<feature type="binding site" evidence="8">
    <location>
        <position position="60"/>
    </location>
    <ligand>
        <name>Fe cation</name>
        <dbReference type="ChEBI" id="CHEBI:24875"/>
        <label>1</label>
    </ligand>
</feature>
<feature type="binding site" evidence="8">
    <location>
        <position position="142"/>
    </location>
    <ligand>
        <name>Fe cation</name>
        <dbReference type="ChEBI" id="CHEBI:24875"/>
        <label>2</label>
    </ligand>
</feature>
<dbReference type="KEGG" id="wms:ID128_04670"/>
<keyword evidence="9" id="KW-0830">Ubiquinone</keyword>
<evidence type="ECO:0000256" key="7">
    <source>
        <dbReference type="ARBA" id="ARBA00023136"/>
    </source>
</evidence>
<evidence type="ECO:0000256" key="5">
    <source>
        <dbReference type="ARBA" id="ARBA00023004"/>
    </source>
</evidence>
<evidence type="ECO:0000256" key="8">
    <source>
        <dbReference type="HAMAP-Rule" id="MF_01658"/>
    </source>
</evidence>
<evidence type="ECO:0000256" key="3">
    <source>
        <dbReference type="ARBA" id="ARBA00022723"/>
    </source>
</evidence>
<dbReference type="PANTHER" id="PTHR11237">
    <property type="entry name" value="COENZYME Q10 BIOSYNTHESIS PROTEIN 7"/>
    <property type="match status" value="1"/>
</dbReference>
<comment type="function">
    <text evidence="8">Catalyzes the hydroxylation of 2-nonaprenyl-3-methyl-6-methoxy-1,4-benzoquinol during ubiquinone biosynthesis.</text>
</comment>
<evidence type="ECO:0000313" key="10">
    <source>
        <dbReference type="Proteomes" id="UP000516514"/>
    </source>
</evidence>
<keyword evidence="3 8" id="KW-0479">Metal-binding</keyword>
<evidence type="ECO:0000313" key="9">
    <source>
        <dbReference type="EMBL" id="QOD38085.1"/>
    </source>
</evidence>
<protein>
    <recommendedName>
        <fullName evidence="8">3-demethoxyubiquinol 3-hydroxylase</fullName>
        <shortName evidence="8">DMQ hydroxylase</shortName>
        <ecNumber evidence="8">1.14.99.60</ecNumber>
    </recommendedName>
    <alternativeName>
        <fullName evidence="8">2-nonaprenyl-3-methyl-6-methoxy-1,4-benzoquinol hydroxylase</fullName>
    </alternativeName>
</protein>
<evidence type="ECO:0000256" key="1">
    <source>
        <dbReference type="ARBA" id="ARBA00004749"/>
    </source>
</evidence>
<comment type="cofactor">
    <cofactor evidence="8">
        <name>Fe cation</name>
        <dbReference type="ChEBI" id="CHEBI:24875"/>
    </cofactor>
    <text evidence="8">Binds 2 iron ions per subunit.</text>
</comment>
<evidence type="ECO:0000256" key="4">
    <source>
        <dbReference type="ARBA" id="ARBA00023002"/>
    </source>
</evidence>
<dbReference type="InterPro" id="IPR011566">
    <property type="entry name" value="Ubq_synth_Coq7"/>
</dbReference>
<feature type="binding site" evidence="8">
    <location>
        <position position="27"/>
    </location>
    <ligand>
        <name>Fe cation</name>
        <dbReference type="ChEBI" id="CHEBI:24875"/>
        <label>1</label>
    </ligand>
</feature>
<dbReference type="InterPro" id="IPR009078">
    <property type="entry name" value="Ferritin-like_SF"/>
</dbReference>
<dbReference type="RefSeq" id="WP_191110905.1">
    <property type="nucleotide sequence ID" value="NZ_CP061738.1"/>
</dbReference>
<feature type="binding site" evidence="8">
    <location>
        <position position="57"/>
    </location>
    <ligand>
        <name>Fe cation</name>
        <dbReference type="ChEBI" id="CHEBI:24875"/>
        <label>1</label>
    </ligand>
</feature>
<keyword evidence="4 8" id="KW-0560">Oxidoreductase</keyword>
<keyword evidence="7 8" id="KW-0472">Membrane</keyword>